<keyword evidence="2" id="KW-1185">Reference proteome</keyword>
<name>A0A9P4L3C0_9PLEO</name>
<protein>
    <submittedName>
        <fullName evidence="1">Uncharacterized protein</fullName>
    </submittedName>
</protein>
<evidence type="ECO:0000313" key="2">
    <source>
        <dbReference type="Proteomes" id="UP000800039"/>
    </source>
</evidence>
<comment type="caution">
    <text evidence="1">The sequence shown here is derived from an EMBL/GenBank/DDBJ whole genome shotgun (WGS) entry which is preliminary data.</text>
</comment>
<organism evidence="1 2">
    <name type="scientific">Cucurbitaria berberidis CBS 394.84</name>
    <dbReference type="NCBI Taxonomy" id="1168544"/>
    <lineage>
        <taxon>Eukaryota</taxon>
        <taxon>Fungi</taxon>
        <taxon>Dikarya</taxon>
        <taxon>Ascomycota</taxon>
        <taxon>Pezizomycotina</taxon>
        <taxon>Dothideomycetes</taxon>
        <taxon>Pleosporomycetidae</taxon>
        <taxon>Pleosporales</taxon>
        <taxon>Pleosporineae</taxon>
        <taxon>Cucurbitariaceae</taxon>
        <taxon>Cucurbitaria</taxon>
    </lineage>
</organism>
<proteinExistence type="predicted"/>
<accession>A0A9P4L3C0</accession>
<dbReference type="EMBL" id="ML976620">
    <property type="protein sequence ID" value="KAF1840124.1"/>
    <property type="molecule type" value="Genomic_DNA"/>
</dbReference>
<reference evidence="1" key="1">
    <citation type="submission" date="2020-01" db="EMBL/GenBank/DDBJ databases">
        <authorList>
            <consortium name="DOE Joint Genome Institute"/>
            <person name="Haridas S."/>
            <person name="Albert R."/>
            <person name="Binder M."/>
            <person name="Bloem J."/>
            <person name="Labutti K."/>
            <person name="Salamov A."/>
            <person name="Andreopoulos B."/>
            <person name="Baker S.E."/>
            <person name="Barry K."/>
            <person name="Bills G."/>
            <person name="Bluhm B.H."/>
            <person name="Cannon C."/>
            <person name="Castanera R."/>
            <person name="Culley D.E."/>
            <person name="Daum C."/>
            <person name="Ezra D."/>
            <person name="Gonzalez J.B."/>
            <person name="Henrissat B."/>
            <person name="Kuo A."/>
            <person name="Liang C."/>
            <person name="Lipzen A."/>
            <person name="Lutzoni F."/>
            <person name="Magnuson J."/>
            <person name="Mondo S."/>
            <person name="Nolan M."/>
            <person name="Ohm R."/>
            <person name="Pangilinan J."/>
            <person name="Park H.-J."/>
            <person name="Ramirez L."/>
            <person name="Alfaro M."/>
            <person name="Sun H."/>
            <person name="Tritt A."/>
            <person name="Yoshinaga Y."/>
            <person name="Zwiers L.-H."/>
            <person name="Turgeon B.G."/>
            <person name="Goodwin S.B."/>
            <person name="Spatafora J.W."/>
            <person name="Crous P.W."/>
            <person name="Grigoriev I.V."/>
        </authorList>
    </citation>
    <scope>NUCLEOTIDE SEQUENCE</scope>
    <source>
        <strain evidence="1">CBS 394.84</strain>
    </source>
</reference>
<dbReference type="AlphaFoldDB" id="A0A9P4L3C0"/>
<gene>
    <name evidence="1" type="ORF">K460DRAFT_371341</name>
</gene>
<sequence length="81" mass="8812">MPALGTFLAALEACQGLTGTPVERSRVQASAESSYALESIFSFAFWVEKVVGAVEVDLGACAVFWSFFTPNSIFDNYFCEL</sequence>
<dbReference type="Proteomes" id="UP000800039">
    <property type="component" value="Unassembled WGS sequence"/>
</dbReference>
<evidence type="ECO:0000313" key="1">
    <source>
        <dbReference type="EMBL" id="KAF1840124.1"/>
    </source>
</evidence>
<dbReference type="GeneID" id="63851586"/>
<dbReference type="RefSeq" id="XP_040782687.1">
    <property type="nucleotide sequence ID" value="XM_040934335.1"/>
</dbReference>